<dbReference type="EC" id="2.7.11.1" evidence="1"/>
<accession>A0A9Q0QRG4</accession>
<keyword evidence="8" id="KW-0408">Iron</keyword>
<dbReference type="Gene3D" id="3.30.200.20">
    <property type="entry name" value="Phosphorylase Kinase, domain 1"/>
    <property type="match status" value="1"/>
</dbReference>
<dbReference type="GO" id="GO:0004674">
    <property type="term" value="F:protein serine/threonine kinase activity"/>
    <property type="evidence" value="ECO:0007669"/>
    <property type="project" value="UniProtKB-KW"/>
</dbReference>
<dbReference type="OrthoDB" id="288590at2759"/>
<dbReference type="GO" id="GO:0046872">
    <property type="term" value="F:metal ion binding"/>
    <property type="evidence" value="ECO:0007669"/>
    <property type="project" value="UniProtKB-KW"/>
</dbReference>
<dbReference type="InterPro" id="IPR011009">
    <property type="entry name" value="Kinase-like_dom_sf"/>
</dbReference>
<dbReference type="EMBL" id="JAMYWD010000006">
    <property type="protein sequence ID" value="KAJ4969295.1"/>
    <property type="molecule type" value="Genomic_DNA"/>
</dbReference>
<dbReference type="InterPro" id="IPR000719">
    <property type="entry name" value="Prot_kinase_dom"/>
</dbReference>
<evidence type="ECO:0000256" key="4">
    <source>
        <dbReference type="ARBA" id="ARBA00022723"/>
    </source>
</evidence>
<evidence type="ECO:0000256" key="7">
    <source>
        <dbReference type="ARBA" id="ARBA00022840"/>
    </source>
</evidence>
<organism evidence="12 13">
    <name type="scientific">Protea cynaroides</name>
    <dbReference type="NCBI Taxonomy" id="273540"/>
    <lineage>
        <taxon>Eukaryota</taxon>
        <taxon>Viridiplantae</taxon>
        <taxon>Streptophyta</taxon>
        <taxon>Embryophyta</taxon>
        <taxon>Tracheophyta</taxon>
        <taxon>Spermatophyta</taxon>
        <taxon>Magnoliopsida</taxon>
        <taxon>Proteales</taxon>
        <taxon>Proteaceae</taxon>
        <taxon>Protea</taxon>
    </lineage>
</organism>
<dbReference type="InterPro" id="IPR027443">
    <property type="entry name" value="IPNS-like_sf"/>
</dbReference>
<keyword evidence="3" id="KW-0808">Transferase</keyword>
<evidence type="ECO:0000256" key="5">
    <source>
        <dbReference type="ARBA" id="ARBA00022741"/>
    </source>
</evidence>
<gene>
    <name evidence="12" type="ORF">NE237_015996</name>
</gene>
<feature type="domain" description="Protein kinase" evidence="11">
    <location>
        <begin position="62"/>
        <end position="251"/>
    </location>
</feature>
<evidence type="ECO:0000256" key="8">
    <source>
        <dbReference type="ARBA" id="ARBA00023004"/>
    </source>
</evidence>
<keyword evidence="2" id="KW-0723">Serine/threonine-protein kinase</keyword>
<comment type="caution">
    <text evidence="12">The sequence shown here is derived from an EMBL/GenBank/DDBJ whole genome shotgun (WGS) entry which is preliminary data.</text>
</comment>
<dbReference type="SUPFAM" id="SSF51197">
    <property type="entry name" value="Clavaminate synthase-like"/>
    <property type="match status" value="1"/>
</dbReference>
<comment type="catalytic activity">
    <reaction evidence="9">
        <text>L-threonyl-[protein] + ATP = O-phospho-L-threonyl-[protein] + ADP + H(+)</text>
        <dbReference type="Rhea" id="RHEA:46608"/>
        <dbReference type="Rhea" id="RHEA-COMP:11060"/>
        <dbReference type="Rhea" id="RHEA-COMP:11605"/>
        <dbReference type="ChEBI" id="CHEBI:15378"/>
        <dbReference type="ChEBI" id="CHEBI:30013"/>
        <dbReference type="ChEBI" id="CHEBI:30616"/>
        <dbReference type="ChEBI" id="CHEBI:61977"/>
        <dbReference type="ChEBI" id="CHEBI:456216"/>
        <dbReference type="EC" id="2.7.11.1"/>
    </reaction>
</comment>
<dbReference type="PROSITE" id="PS50011">
    <property type="entry name" value="PROTEIN_KINASE_DOM"/>
    <property type="match status" value="1"/>
</dbReference>
<dbReference type="InterPro" id="IPR026992">
    <property type="entry name" value="DIOX_N"/>
</dbReference>
<comment type="catalytic activity">
    <reaction evidence="10">
        <text>L-seryl-[protein] + ATP = O-phospho-L-seryl-[protein] + ADP + H(+)</text>
        <dbReference type="Rhea" id="RHEA:17989"/>
        <dbReference type="Rhea" id="RHEA-COMP:9863"/>
        <dbReference type="Rhea" id="RHEA-COMP:11604"/>
        <dbReference type="ChEBI" id="CHEBI:15378"/>
        <dbReference type="ChEBI" id="CHEBI:29999"/>
        <dbReference type="ChEBI" id="CHEBI:30616"/>
        <dbReference type="ChEBI" id="CHEBI:83421"/>
        <dbReference type="ChEBI" id="CHEBI:456216"/>
        <dbReference type="EC" id="2.7.11.1"/>
    </reaction>
</comment>
<keyword evidence="7" id="KW-0067">ATP-binding</keyword>
<keyword evidence="4" id="KW-0479">Metal-binding</keyword>
<dbReference type="PANTHER" id="PTHR45637">
    <property type="entry name" value="FLIPPASE KINASE 1-RELATED"/>
    <property type="match status" value="1"/>
</dbReference>
<sequence>MSSESCSSLGRLSFDDLEIPAKMSSLSLEKLPLKPHKSSDSAWEAIRFASSGRKDGLNFGDFKLLHRIGSGELGHVYLCRLRSSYSGEGTCVYAMKVVYKEELALKHKIERFKTEKRILKMLDHPFCHLQALPRLLSQSKEFDETKTGVKGLIDSGVVKVPRIFFNTPDVHLHLHEARSIQSHSHSQIPLSFSIIDLKEFITDKKDSSLRKEVVDQIRKASETWGFFRVLNHGIPTSVLEEMLLGIRRFFE</sequence>
<dbReference type="AlphaFoldDB" id="A0A9Q0QRG4"/>
<dbReference type="Pfam" id="PF14226">
    <property type="entry name" value="DIOX_N"/>
    <property type="match status" value="1"/>
</dbReference>
<name>A0A9Q0QRG4_9MAGN</name>
<protein>
    <recommendedName>
        <fullName evidence="1">non-specific serine/threonine protein kinase</fullName>
        <ecNumber evidence="1">2.7.11.1</ecNumber>
    </recommendedName>
</protein>
<dbReference type="Proteomes" id="UP001141806">
    <property type="component" value="Unassembled WGS sequence"/>
</dbReference>
<evidence type="ECO:0000256" key="10">
    <source>
        <dbReference type="ARBA" id="ARBA00048679"/>
    </source>
</evidence>
<keyword evidence="13" id="KW-1185">Reference proteome</keyword>
<evidence type="ECO:0000256" key="6">
    <source>
        <dbReference type="ARBA" id="ARBA00022777"/>
    </source>
</evidence>
<evidence type="ECO:0000256" key="9">
    <source>
        <dbReference type="ARBA" id="ARBA00047899"/>
    </source>
</evidence>
<reference evidence="12" key="1">
    <citation type="journal article" date="2023" name="Plant J.">
        <title>The genome of the king protea, Protea cynaroides.</title>
        <authorList>
            <person name="Chang J."/>
            <person name="Duong T.A."/>
            <person name="Schoeman C."/>
            <person name="Ma X."/>
            <person name="Roodt D."/>
            <person name="Barker N."/>
            <person name="Li Z."/>
            <person name="Van de Peer Y."/>
            <person name="Mizrachi E."/>
        </authorList>
    </citation>
    <scope>NUCLEOTIDE SEQUENCE</scope>
    <source>
        <tissue evidence="12">Young leaves</tissue>
    </source>
</reference>
<evidence type="ECO:0000259" key="11">
    <source>
        <dbReference type="PROSITE" id="PS50011"/>
    </source>
</evidence>
<evidence type="ECO:0000256" key="2">
    <source>
        <dbReference type="ARBA" id="ARBA00022527"/>
    </source>
</evidence>
<evidence type="ECO:0000256" key="1">
    <source>
        <dbReference type="ARBA" id="ARBA00012513"/>
    </source>
</evidence>
<evidence type="ECO:0000313" key="12">
    <source>
        <dbReference type="EMBL" id="KAJ4969295.1"/>
    </source>
</evidence>
<evidence type="ECO:0000313" key="13">
    <source>
        <dbReference type="Proteomes" id="UP001141806"/>
    </source>
</evidence>
<evidence type="ECO:0000256" key="3">
    <source>
        <dbReference type="ARBA" id="ARBA00022679"/>
    </source>
</evidence>
<keyword evidence="5" id="KW-0547">Nucleotide-binding</keyword>
<proteinExistence type="predicted"/>
<dbReference type="GO" id="GO:0005524">
    <property type="term" value="F:ATP binding"/>
    <property type="evidence" value="ECO:0007669"/>
    <property type="project" value="UniProtKB-KW"/>
</dbReference>
<keyword evidence="6" id="KW-0418">Kinase</keyword>
<dbReference type="SUPFAM" id="SSF56112">
    <property type="entry name" value="Protein kinase-like (PK-like)"/>
    <property type="match status" value="1"/>
</dbReference>
<dbReference type="Gene3D" id="2.60.120.330">
    <property type="entry name" value="B-lactam Antibiotic, Isopenicillin N Synthase, Chain"/>
    <property type="match status" value="1"/>
</dbReference>